<dbReference type="AlphaFoldDB" id="A0AAV2Z583"/>
<sequence length="775" mass="87727">MAETRLFTSRVRPLPLRLPSQPPQIHTVEGLAAEYRTQRHLALDRRVQYWWLRVLLFVGSYYLFLSDVIRGGLGIRALQEPYLQVQPDAFVSFGPYAYPVVTVDLNATSDQHVSDWVYKFDTTSIGMRAIVELYNVSGWPPCMRYHAGCTNNMVSFPTVFSMLDRLVDTVAEQRPTPWRDATIYPITITTRIKYHWRDRLHHLVLPEVFERLQQRTTRAMYYSTNALRYQTATGLCTSRRHRPYACDDFWVNFARVRMLRVPGGPEHVGNVFRDVEARARLFLAKNDGQQHQVDMLLLDSSDDPSLGGVSMRGERMADVVVITRVRTCQKSTTGGGSVNCTTVHVNDYRYESVVVTSEVISWFPTISGLRIAGQVFIWCRLLLLLIGCYHARKADAEFATASWPRRLYGIYRLLLQIPSQVVIYGSFLPVLCYAVAQAIDAPMTHVLVAEIYRTMQGHLSVDPGTFVSTSTVQMRNVWMFAAMAYAFVLLQTRQLHLMRYAGILCACKFSLSVISATTTMAHYRSLSFRNTSVLDVVAVAENRNNVNVKTQQCKSTSAMMDTMLLGSTVDFKMLLAGIALVSSVTLVLATVLRYIARFQTRMVLWARNDVSYATPHLWPLTSMVIAWHGNFLVQDIQRQNPVHADVSRFEKAAHSHVSGAGIGTATAREKFARKATIARQTDLGFDSVPHRDDGTTLVFLKNLCMMTDPMTFLHLRYGQGTNVAFFRSHETGDLHLLPHDLYLGGCNSDIQWHSLELVLVANSTELLWIDLLCCG</sequence>
<dbReference type="EMBL" id="DAKRPA010000036">
    <property type="protein sequence ID" value="DBA02108.1"/>
    <property type="molecule type" value="Genomic_DNA"/>
</dbReference>
<keyword evidence="1" id="KW-0472">Membrane</keyword>
<evidence type="ECO:0000313" key="3">
    <source>
        <dbReference type="Proteomes" id="UP001146120"/>
    </source>
</evidence>
<dbReference type="Proteomes" id="UP001146120">
    <property type="component" value="Unassembled WGS sequence"/>
</dbReference>
<proteinExistence type="predicted"/>
<evidence type="ECO:0000313" key="2">
    <source>
        <dbReference type="EMBL" id="DBA02108.1"/>
    </source>
</evidence>
<accession>A0AAV2Z583</accession>
<keyword evidence="1" id="KW-1133">Transmembrane helix</keyword>
<keyword evidence="3" id="KW-1185">Reference proteome</keyword>
<reference evidence="2" key="1">
    <citation type="submission" date="2022-11" db="EMBL/GenBank/DDBJ databases">
        <authorList>
            <person name="Morgan W.R."/>
            <person name="Tartar A."/>
        </authorList>
    </citation>
    <scope>NUCLEOTIDE SEQUENCE</scope>
    <source>
        <strain evidence="2">ARSEF 373</strain>
    </source>
</reference>
<protein>
    <submittedName>
        <fullName evidence="2">Uncharacterized protein</fullName>
    </submittedName>
</protein>
<name>A0AAV2Z583_9STRA</name>
<gene>
    <name evidence="2" type="ORF">N0F65_011175</name>
</gene>
<feature type="transmembrane region" description="Helical" evidence="1">
    <location>
        <begin position="502"/>
        <end position="523"/>
    </location>
</feature>
<feature type="transmembrane region" description="Helical" evidence="1">
    <location>
        <begin position="49"/>
        <end position="65"/>
    </location>
</feature>
<feature type="transmembrane region" description="Helical" evidence="1">
    <location>
        <begin position="413"/>
        <end position="436"/>
    </location>
</feature>
<evidence type="ECO:0000256" key="1">
    <source>
        <dbReference type="SAM" id="Phobius"/>
    </source>
</evidence>
<reference evidence="2" key="2">
    <citation type="journal article" date="2023" name="Microbiol Resour">
        <title>Decontamination and Annotation of the Draft Genome Sequence of the Oomycete Lagenidium giganteum ARSEF 373.</title>
        <authorList>
            <person name="Morgan W.R."/>
            <person name="Tartar A."/>
        </authorList>
    </citation>
    <scope>NUCLEOTIDE SEQUENCE</scope>
    <source>
        <strain evidence="2">ARSEF 373</strain>
    </source>
</reference>
<keyword evidence="1" id="KW-0812">Transmembrane</keyword>
<organism evidence="2 3">
    <name type="scientific">Lagenidium giganteum</name>
    <dbReference type="NCBI Taxonomy" id="4803"/>
    <lineage>
        <taxon>Eukaryota</taxon>
        <taxon>Sar</taxon>
        <taxon>Stramenopiles</taxon>
        <taxon>Oomycota</taxon>
        <taxon>Peronosporomycetes</taxon>
        <taxon>Pythiales</taxon>
        <taxon>Pythiaceae</taxon>
    </lineage>
</organism>
<feature type="transmembrane region" description="Helical" evidence="1">
    <location>
        <begin position="573"/>
        <end position="595"/>
    </location>
</feature>
<comment type="caution">
    <text evidence="2">The sequence shown here is derived from an EMBL/GenBank/DDBJ whole genome shotgun (WGS) entry which is preliminary data.</text>
</comment>